<organism evidence="1 2">
    <name type="scientific">Candidatus Shapirobacteria bacterium CG11_big_fil_rev_8_21_14_0_20_40_12</name>
    <dbReference type="NCBI Taxonomy" id="1974889"/>
    <lineage>
        <taxon>Bacteria</taxon>
        <taxon>Candidatus Shapironibacteriota</taxon>
    </lineage>
</organism>
<protein>
    <submittedName>
        <fullName evidence="1">Uncharacterized protein</fullName>
    </submittedName>
</protein>
<name>A0A2H0KF25_9BACT</name>
<gene>
    <name evidence="1" type="ORF">COV89_03570</name>
</gene>
<dbReference type="Proteomes" id="UP000231371">
    <property type="component" value="Unassembled WGS sequence"/>
</dbReference>
<sequence>MSTQSEKEILNQLFNDDGEKHPVIDAEPNPEVAKDIQSYLQKVEKEQFLDQPITDDFGQPLISPPVPQQPKIVLPITQNQYLLGFQQKVTESIRWLVTWCGRLIKILGNRADFRKNEI</sequence>
<evidence type="ECO:0000313" key="2">
    <source>
        <dbReference type="Proteomes" id="UP000231371"/>
    </source>
</evidence>
<comment type="caution">
    <text evidence="1">The sequence shown here is derived from an EMBL/GenBank/DDBJ whole genome shotgun (WGS) entry which is preliminary data.</text>
</comment>
<dbReference type="EMBL" id="PCVI01000056">
    <property type="protein sequence ID" value="PIQ69860.1"/>
    <property type="molecule type" value="Genomic_DNA"/>
</dbReference>
<accession>A0A2H0KF25</accession>
<dbReference type="AlphaFoldDB" id="A0A2H0KF25"/>
<evidence type="ECO:0000313" key="1">
    <source>
        <dbReference type="EMBL" id="PIQ69860.1"/>
    </source>
</evidence>
<reference evidence="1 2" key="1">
    <citation type="submission" date="2017-09" db="EMBL/GenBank/DDBJ databases">
        <title>Depth-based differentiation of microbial function through sediment-hosted aquifers and enrichment of novel symbionts in the deep terrestrial subsurface.</title>
        <authorList>
            <person name="Probst A.J."/>
            <person name="Ladd B."/>
            <person name="Jarett J.K."/>
            <person name="Geller-Mcgrath D.E."/>
            <person name="Sieber C.M."/>
            <person name="Emerson J.B."/>
            <person name="Anantharaman K."/>
            <person name="Thomas B.C."/>
            <person name="Malmstrom R."/>
            <person name="Stieglmeier M."/>
            <person name="Klingl A."/>
            <person name="Woyke T."/>
            <person name="Ryan C.M."/>
            <person name="Banfield J.F."/>
        </authorList>
    </citation>
    <scope>NUCLEOTIDE SEQUENCE [LARGE SCALE GENOMIC DNA]</scope>
    <source>
        <strain evidence="1">CG11_big_fil_rev_8_21_14_0_20_40_12</strain>
    </source>
</reference>
<proteinExistence type="predicted"/>